<organism evidence="1 2">
    <name type="scientific">Ascaris lumbricoides</name>
    <name type="common">Giant roundworm</name>
    <dbReference type="NCBI Taxonomy" id="6252"/>
    <lineage>
        <taxon>Eukaryota</taxon>
        <taxon>Metazoa</taxon>
        <taxon>Ecdysozoa</taxon>
        <taxon>Nematoda</taxon>
        <taxon>Chromadorea</taxon>
        <taxon>Rhabditida</taxon>
        <taxon>Spirurina</taxon>
        <taxon>Ascaridomorpha</taxon>
        <taxon>Ascaridoidea</taxon>
        <taxon>Ascarididae</taxon>
        <taxon>Ascaris</taxon>
    </lineage>
</organism>
<dbReference type="WBParaSite" id="ALUE_0002330201-mRNA-1">
    <property type="protein sequence ID" value="ALUE_0002330201-mRNA-1"/>
    <property type="gene ID" value="ALUE_0002330201"/>
</dbReference>
<evidence type="ECO:0000313" key="2">
    <source>
        <dbReference type="WBParaSite" id="ALUE_0002330201-mRNA-1"/>
    </source>
</evidence>
<dbReference type="Proteomes" id="UP000036681">
    <property type="component" value="Unplaced"/>
</dbReference>
<keyword evidence="1" id="KW-1185">Reference proteome</keyword>
<dbReference type="AlphaFoldDB" id="A0A0M3IX24"/>
<accession>A0A0M3IX24</accession>
<sequence>MHSRIITYLNENTQRMSWCGPIISFSVQNDYHYMTIFPLTVEFEIFLCNFSNFISTDIYGLWNCLFFLG</sequence>
<proteinExistence type="predicted"/>
<name>A0A0M3IX24_ASCLU</name>
<evidence type="ECO:0000313" key="1">
    <source>
        <dbReference type="Proteomes" id="UP000036681"/>
    </source>
</evidence>
<reference evidence="2" key="1">
    <citation type="submission" date="2017-02" db="UniProtKB">
        <authorList>
            <consortium name="WormBaseParasite"/>
        </authorList>
    </citation>
    <scope>IDENTIFICATION</scope>
</reference>
<protein>
    <submittedName>
        <fullName evidence="2">Uncharacterized protein</fullName>
    </submittedName>
</protein>